<evidence type="ECO:0000256" key="1">
    <source>
        <dbReference type="SAM" id="MobiDB-lite"/>
    </source>
</evidence>
<proteinExistence type="predicted"/>
<dbReference type="OMA" id="ECRKRPL"/>
<evidence type="ECO:0000313" key="3">
    <source>
        <dbReference type="EMBL" id="RMX38238.1"/>
    </source>
</evidence>
<keyword evidence="2" id="KW-0812">Transmembrane</keyword>
<feature type="compositionally biased region" description="Low complexity" evidence="1">
    <location>
        <begin position="1077"/>
        <end position="1090"/>
    </location>
</feature>
<feature type="compositionally biased region" description="Polar residues" evidence="1">
    <location>
        <begin position="612"/>
        <end position="637"/>
    </location>
</feature>
<name>A0A3M6TAA3_POCDA</name>
<dbReference type="AlphaFoldDB" id="A0A3M6TAA3"/>
<feature type="compositionally biased region" description="Low complexity" evidence="1">
    <location>
        <begin position="551"/>
        <end position="576"/>
    </location>
</feature>
<feature type="compositionally biased region" description="Polar residues" evidence="1">
    <location>
        <begin position="883"/>
        <end position="918"/>
    </location>
</feature>
<comment type="caution">
    <text evidence="3">The sequence shown here is derived from an EMBL/GenBank/DDBJ whole genome shotgun (WGS) entry which is preliminary data.</text>
</comment>
<feature type="compositionally biased region" description="Basic and acidic residues" evidence="1">
    <location>
        <begin position="355"/>
        <end position="396"/>
    </location>
</feature>
<feature type="compositionally biased region" description="Low complexity" evidence="1">
    <location>
        <begin position="494"/>
        <end position="508"/>
    </location>
</feature>
<feature type="compositionally biased region" description="Basic and acidic residues" evidence="1">
    <location>
        <begin position="294"/>
        <end position="303"/>
    </location>
</feature>
<gene>
    <name evidence="3" type="ORF">pdam_00003374</name>
</gene>
<feature type="compositionally biased region" description="Polar residues" evidence="1">
    <location>
        <begin position="706"/>
        <end position="718"/>
    </location>
</feature>
<dbReference type="EMBL" id="RCHS01004038">
    <property type="protein sequence ID" value="RMX38238.1"/>
    <property type="molecule type" value="Genomic_DNA"/>
</dbReference>
<feature type="region of interest" description="Disordered" evidence="1">
    <location>
        <begin position="474"/>
        <end position="718"/>
    </location>
</feature>
<evidence type="ECO:0000313" key="4">
    <source>
        <dbReference type="Proteomes" id="UP000275408"/>
    </source>
</evidence>
<feature type="compositionally biased region" description="Basic and acidic residues" evidence="1">
    <location>
        <begin position="249"/>
        <end position="270"/>
    </location>
</feature>
<feature type="region of interest" description="Disordered" evidence="1">
    <location>
        <begin position="793"/>
        <end position="918"/>
    </location>
</feature>
<feature type="transmembrane region" description="Helical" evidence="2">
    <location>
        <begin position="12"/>
        <end position="42"/>
    </location>
</feature>
<feature type="compositionally biased region" description="Acidic residues" evidence="1">
    <location>
        <begin position="307"/>
        <end position="320"/>
    </location>
</feature>
<feature type="compositionally biased region" description="Low complexity" evidence="1">
    <location>
        <begin position="638"/>
        <end position="705"/>
    </location>
</feature>
<keyword evidence="2" id="KW-0472">Membrane</keyword>
<keyword evidence="2" id="KW-1133">Transmembrane helix</keyword>
<protein>
    <submittedName>
        <fullName evidence="3">Uncharacterized protein</fullName>
    </submittedName>
</protein>
<feature type="compositionally biased region" description="Basic residues" evidence="1">
    <location>
        <begin position="1132"/>
        <end position="1144"/>
    </location>
</feature>
<feature type="compositionally biased region" description="Polar residues" evidence="1">
    <location>
        <begin position="594"/>
        <end position="604"/>
    </location>
</feature>
<feature type="region of interest" description="Disordered" evidence="1">
    <location>
        <begin position="213"/>
        <end position="408"/>
    </location>
</feature>
<dbReference type="Proteomes" id="UP000275408">
    <property type="component" value="Unassembled WGS sequence"/>
</dbReference>
<feature type="region of interest" description="Disordered" evidence="1">
    <location>
        <begin position="1071"/>
        <end position="1144"/>
    </location>
</feature>
<evidence type="ECO:0000256" key="2">
    <source>
        <dbReference type="SAM" id="Phobius"/>
    </source>
</evidence>
<accession>A0A3M6TAA3</accession>
<feature type="compositionally biased region" description="Low complexity" evidence="1">
    <location>
        <begin position="1106"/>
        <end position="1121"/>
    </location>
</feature>
<organism evidence="3 4">
    <name type="scientific">Pocillopora damicornis</name>
    <name type="common">Cauliflower coral</name>
    <name type="synonym">Millepora damicornis</name>
    <dbReference type="NCBI Taxonomy" id="46731"/>
    <lineage>
        <taxon>Eukaryota</taxon>
        <taxon>Metazoa</taxon>
        <taxon>Cnidaria</taxon>
        <taxon>Anthozoa</taxon>
        <taxon>Hexacorallia</taxon>
        <taxon>Scleractinia</taxon>
        <taxon>Astrocoeniina</taxon>
        <taxon>Pocilloporidae</taxon>
        <taxon>Pocillopora</taxon>
    </lineage>
</organism>
<dbReference type="OrthoDB" id="5981061at2759"/>
<keyword evidence="4" id="KW-1185">Reference proteome</keyword>
<feature type="compositionally biased region" description="Polar residues" evidence="1">
    <location>
        <begin position="843"/>
        <end position="872"/>
    </location>
</feature>
<feature type="compositionally biased region" description="Polar residues" evidence="1">
    <location>
        <begin position="793"/>
        <end position="828"/>
    </location>
</feature>
<sequence>MALTRSELRVLAILGLVILILWSFFGLFWSLLLVFSFLIYAYNFGRHGNRKIRRVHEEVDSEPDLDLTFQEKSRDDFPVLQDLEFTGLPTDRYSLRSPTPLMSVTKRLSFNMSSTTPFHTRKAWNSRDMNGTLYSGRGSALGYHRKPHNFSLLNPALQRPSTVKIASPDVTVNRTFTLSNSPLKRAGVDENPCSRVTVLSALKESRKRSFAVFDEGEEEVSRPSKRRDTKPAESYPFSSPLLKGRKRVAIAERTEKAADGGSKKKSRVVDDSASDSSDNVQNESYVEAVTQKRKIMETEKEPPSSEDITESVENSGEDEVDSSKERSKILDNGYKSMETEHNETQNESASRKRKEATAERDATKTNDDKNESKSRKTKESEPLTDKEEVKRGKTEYVNEDVSSVLKPPATNVQKRFTVPRFASKDDSRRRAVPVYCASNEESEMPQRRTVSRKINQEQLKIDRKLAWERVNELLGGSDDDDDESEAKDKEKPDTTTVSSAAATSTSASLFKVPTAGVVTSRGTITTTTAQSLIAPTLGLGDPRRTTSDQQVPSSSVSSSNPVMHGSGTATQSQSSTLRALLSQQRPGVDLCSKPSGTPGLSTALTGEGIKIPTSQQGKAAPTSSSIAPVQSQANPAQSSTVTTGPVSSGFQLSSFPSSGASPFAKPATTNPPTLNTNNTSSQKAGFSFSTVSSSSVSGMPPSNASTNGQSRFNSSASNSTKIVFGEKSTQNTQVTTSVNSSSTFFLGQNTSQTSGSLASGNVAASLQSPFGKRTETTQNSSTLTAIPSTNVFGQSATAPQNSLASTTQNKGTFGVSNMQPVTGQQGQTSFGSAFGANGFGGKPSQNTPQTSGFTQSPFTQNTFGQNASQSAFGANPTHGAFGVQQQNQPASSNTFGAQNANSSLNASQKTPQSGLGAQHLQNTFGSQQKTTQNIFGNQANQNVFGPNPNQSSAQNAFGTQSTQFNFGTQPNQKTTQGAFGQAPSQKSSPFTFAANTSQNASKSPFNGFGNSAGAQNTFGAAPSQNAAASSGFSFNANATANNPTPGGFNFSGAANKTGGFQFGSSAGNSSFGQFGQATAPPAAVPATPAPSGGFNFAPGGASGSRFAAPTPAPAFGAPSTPQGAGSNLTARSRVRTAARRRGKK</sequence>
<reference evidence="3 4" key="1">
    <citation type="journal article" date="2018" name="Sci. Rep.">
        <title>Comparative analysis of the Pocillopora damicornis genome highlights role of immune system in coral evolution.</title>
        <authorList>
            <person name="Cunning R."/>
            <person name="Bay R.A."/>
            <person name="Gillette P."/>
            <person name="Baker A.C."/>
            <person name="Traylor-Knowles N."/>
        </authorList>
    </citation>
    <scope>NUCLEOTIDE SEQUENCE [LARGE SCALE GENOMIC DNA]</scope>
    <source>
        <strain evidence="3">RSMAS</strain>
        <tissue evidence="3">Whole animal</tissue>
    </source>
</reference>
<dbReference type="STRING" id="46731.A0A3M6TAA3"/>